<dbReference type="CDD" id="cd03789">
    <property type="entry name" value="GT9_LPS_heptosyltransferase"/>
    <property type="match status" value="1"/>
</dbReference>
<evidence type="ECO:0000256" key="5">
    <source>
        <dbReference type="ARBA" id="ARBA00051369"/>
    </source>
</evidence>
<comment type="catalytic activity">
    <reaction evidence="5">
        <text>an L-alpha-D-Hep-(1-&gt;3)-4-O-phospho-L-alpha-D-Hep-(1-&gt;5)-[alpha-Kdo-(2-&gt;4)]-alpha-Kdo-(2-&gt;6)-lipid A + ADP-L-glycero-beta-D-manno-heptose = an L-alpha-D-Hep-(1-&gt;7)-L-alpha-D-Hep-(1-&gt;3)-4-O-phospho-L-alpha-D-Hep-(1-&gt;5)-[alpha-Kdo-(2-&gt;4)]-alpha-Kdo-(2-&gt;6)-lipid A + ADP + H(+)</text>
        <dbReference type="Rhea" id="RHEA:74095"/>
        <dbReference type="ChEBI" id="CHEBI:15378"/>
        <dbReference type="ChEBI" id="CHEBI:61506"/>
        <dbReference type="ChEBI" id="CHEBI:193070"/>
        <dbReference type="ChEBI" id="CHEBI:193071"/>
        <dbReference type="ChEBI" id="CHEBI:456216"/>
        <dbReference type="EC" id="2.4.99.25"/>
    </reaction>
</comment>
<keyword evidence="10" id="KW-1185">Reference proteome</keyword>
<evidence type="ECO:0000256" key="8">
    <source>
        <dbReference type="ARBA" id="ARBA00075031"/>
    </source>
</evidence>
<dbReference type="GO" id="GO:0009244">
    <property type="term" value="P:lipopolysaccharide core region biosynthetic process"/>
    <property type="evidence" value="ECO:0007669"/>
    <property type="project" value="TreeGrafter"/>
</dbReference>
<dbReference type="GO" id="GO:0005829">
    <property type="term" value="C:cytosol"/>
    <property type="evidence" value="ECO:0007669"/>
    <property type="project" value="TreeGrafter"/>
</dbReference>
<keyword evidence="1" id="KW-0328">Glycosyltransferase</keyword>
<reference evidence="9" key="1">
    <citation type="submission" date="2022-12" db="EMBL/GenBank/DDBJ databases">
        <title>Reference genome sequencing for broad-spectrum identification of bacterial and archaeal isolates by mass spectrometry.</title>
        <authorList>
            <person name="Sekiguchi Y."/>
            <person name="Tourlousse D.M."/>
        </authorList>
    </citation>
    <scope>NUCLEOTIDE SEQUENCE</scope>
    <source>
        <strain evidence="9">TSL-P1</strain>
    </source>
</reference>
<comment type="caution">
    <text evidence="9">The sequence shown here is derived from an EMBL/GenBank/DDBJ whole genome shotgun (WGS) entry which is preliminary data.</text>
</comment>
<dbReference type="InterPro" id="IPR002201">
    <property type="entry name" value="Glyco_trans_9"/>
</dbReference>
<dbReference type="EC" id="2.4.99.25" evidence="6"/>
<dbReference type="GO" id="GO:0008713">
    <property type="term" value="F:ADP-heptose-lipopolysaccharide heptosyltransferase activity"/>
    <property type="evidence" value="ECO:0007669"/>
    <property type="project" value="TreeGrafter"/>
</dbReference>
<organism evidence="9 10">
    <name type="scientific">Thermodesulfovibrio yellowstonii</name>
    <dbReference type="NCBI Taxonomy" id="28262"/>
    <lineage>
        <taxon>Bacteria</taxon>
        <taxon>Pseudomonadati</taxon>
        <taxon>Nitrospirota</taxon>
        <taxon>Thermodesulfovibrionia</taxon>
        <taxon>Thermodesulfovibrionales</taxon>
        <taxon>Thermodesulfovibrionaceae</taxon>
        <taxon>Thermodesulfovibrio</taxon>
    </lineage>
</organism>
<name>A0A9W6GHW7_9BACT</name>
<dbReference type="SUPFAM" id="SSF53756">
    <property type="entry name" value="UDP-Glycosyltransferase/glycogen phosphorylase"/>
    <property type="match status" value="1"/>
</dbReference>
<evidence type="ECO:0000256" key="1">
    <source>
        <dbReference type="ARBA" id="ARBA00022676"/>
    </source>
</evidence>
<dbReference type="PANTHER" id="PTHR30160:SF1">
    <property type="entry name" value="LIPOPOLYSACCHARIDE 1,2-N-ACETYLGLUCOSAMINETRANSFERASE-RELATED"/>
    <property type="match status" value="1"/>
</dbReference>
<evidence type="ECO:0000256" key="7">
    <source>
        <dbReference type="ARBA" id="ARBA00074396"/>
    </source>
</evidence>
<accession>A0A9W6GHW7</accession>
<dbReference type="Gene3D" id="3.40.50.2000">
    <property type="entry name" value="Glycogen Phosphorylase B"/>
    <property type="match status" value="2"/>
</dbReference>
<dbReference type="Proteomes" id="UP001144297">
    <property type="component" value="Unassembled WGS sequence"/>
</dbReference>
<dbReference type="PANTHER" id="PTHR30160">
    <property type="entry name" value="TETRAACYLDISACCHARIDE 4'-KINASE-RELATED"/>
    <property type="match status" value="1"/>
</dbReference>
<dbReference type="EMBL" id="BSDX01000001">
    <property type="protein sequence ID" value="GLI54209.1"/>
    <property type="molecule type" value="Genomic_DNA"/>
</dbReference>
<dbReference type="FunFam" id="3.40.50.2000:FF:000191">
    <property type="entry name" value="Lipopolysaccharide core heptosyltransferase RfaQ"/>
    <property type="match status" value="1"/>
</dbReference>
<evidence type="ECO:0000256" key="2">
    <source>
        <dbReference type="ARBA" id="ARBA00022679"/>
    </source>
</evidence>
<dbReference type="Pfam" id="PF01075">
    <property type="entry name" value="Glyco_transf_9"/>
    <property type="match status" value="1"/>
</dbReference>
<proteinExistence type="predicted"/>
<keyword evidence="2 9" id="KW-0808">Transferase</keyword>
<comment type="catalytic activity">
    <reaction evidence="4">
        <text>L-alpha-D-Hep-(1-&gt;3)-4-O-phospho-L-alpha-D-Hep-(1-&gt;5)-[alpha-Kdo-(2-&gt;4)]-alpha-Kdo-(2-&gt;6)-lipid A (E. coli) + ADP-L-glycero-beta-D-manno-heptose = L-alpha-D-Hep-(1-&gt;7)-L-alpha-D-Hep-(1-&gt;3)-4-O-phospho-L-alpha-D-Hep-(1-&gt;5)-[alpha-Kdo-(2-&gt;4)]-alpha-Kdo-(2-&gt;6)-lipid A (E. coli) + ADP + H(+)</text>
        <dbReference type="Rhea" id="RHEA:74099"/>
        <dbReference type="ChEBI" id="CHEBI:15378"/>
        <dbReference type="ChEBI" id="CHEBI:61506"/>
        <dbReference type="ChEBI" id="CHEBI:193075"/>
        <dbReference type="ChEBI" id="CHEBI:193076"/>
        <dbReference type="ChEBI" id="CHEBI:456216"/>
        <dbReference type="EC" id="2.4.99.25"/>
    </reaction>
</comment>
<evidence type="ECO:0000313" key="10">
    <source>
        <dbReference type="Proteomes" id="UP001144297"/>
    </source>
</evidence>
<dbReference type="AlphaFoldDB" id="A0A9W6GHW7"/>
<evidence type="ECO:0000256" key="3">
    <source>
        <dbReference type="ARBA" id="ARBA00022985"/>
    </source>
</evidence>
<dbReference type="InterPro" id="IPR051199">
    <property type="entry name" value="LPS_LOS_Heptosyltrfase"/>
</dbReference>
<gene>
    <name evidence="9" type="ORF">TISLANDTSLP1_19020</name>
</gene>
<keyword evidence="3" id="KW-0448">Lipopolysaccharide biosynthesis</keyword>
<evidence type="ECO:0000313" key="9">
    <source>
        <dbReference type="EMBL" id="GLI54209.1"/>
    </source>
</evidence>
<evidence type="ECO:0000256" key="4">
    <source>
        <dbReference type="ARBA" id="ARBA00051137"/>
    </source>
</evidence>
<protein>
    <recommendedName>
        <fullName evidence="7">Lipopolysaccharide heptosyltransferase 3</fullName>
        <ecNumber evidence="6">2.4.99.25</ecNumber>
    </recommendedName>
    <alternativeName>
        <fullName evidence="8">ADP-heptose:lipopolysaccharide heptosyltransferase III</fullName>
    </alternativeName>
</protein>
<sequence>MISKILFIRRDNIGDLVCTTPAIHAVRQAYPQAKIGILVNSYNAEAIRNNPDIDEIYIYEKAKHVPEKNKFSVWFNNTKILMKIRKEKYDVAIACGSYSPRLARYTYLTGAKLKIGYLPKNVEKSFFYNMPLKEPQKPMHEVERVFTLLLPLGINEKPDKMRVYPSSYEIERVNELLKKERFFGVIETPQNDRKIAFHISSRKPENRWTTEKFISLARLILKNHNANIMLLWSPGSENNPYHPGDDEKAELISKAVPEIIPCRTVRLGELIAALSFADLVVCLDGGAMHIAAALGKPIVTIWGSTDPERWRPWGVKNVLIQGINKKADDVDVEPVYEAIVRFVKEITQ</sequence>
<evidence type="ECO:0000256" key="6">
    <source>
        <dbReference type="ARBA" id="ARBA00066496"/>
    </source>
</evidence>